<dbReference type="PANTHER" id="PTHR24416">
    <property type="entry name" value="TYROSINE-PROTEIN KINASE RECEPTOR"/>
    <property type="match status" value="1"/>
</dbReference>
<dbReference type="CDD" id="cd00192">
    <property type="entry name" value="PTKc"/>
    <property type="match status" value="1"/>
</dbReference>
<evidence type="ECO:0000256" key="17">
    <source>
        <dbReference type="ARBA" id="ARBA00023319"/>
    </source>
</evidence>
<gene>
    <name evidence="28" type="ORF">Bpfe_009983</name>
</gene>
<dbReference type="PROSITE" id="PS50011">
    <property type="entry name" value="PROTEIN_KINASE_DOM"/>
    <property type="match status" value="1"/>
</dbReference>
<keyword evidence="4" id="KW-0808">Transferase</keyword>
<dbReference type="InterPro" id="IPR036179">
    <property type="entry name" value="Ig-like_dom_sf"/>
</dbReference>
<evidence type="ECO:0000256" key="9">
    <source>
        <dbReference type="ARBA" id="ARBA00022777"/>
    </source>
</evidence>
<evidence type="ECO:0000256" key="20">
    <source>
        <dbReference type="PIRSR" id="PIRSR000615-2"/>
    </source>
</evidence>
<keyword evidence="21" id="KW-0460">Magnesium</keyword>
<protein>
    <recommendedName>
        <fullName evidence="2">receptor protein-tyrosine kinase</fullName>
        <ecNumber evidence="2">2.7.10.1</ecNumber>
    </recommendedName>
</protein>
<evidence type="ECO:0000256" key="8">
    <source>
        <dbReference type="ARBA" id="ARBA00022741"/>
    </source>
</evidence>
<feature type="binding site" evidence="20">
    <location>
        <begin position="463"/>
        <end position="470"/>
    </location>
    <ligand>
        <name>ATP</name>
        <dbReference type="ChEBI" id="CHEBI:30616"/>
    </ligand>
</feature>
<feature type="domain" description="Ig-like" evidence="27">
    <location>
        <begin position="46"/>
        <end position="140"/>
    </location>
</feature>
<keyword evidence="11 24" id="KW-1133">Transmembrane helix</keyword>
<keyword evidence="5 24" id="KW-0812">Transmembrane</keyword>
<evidence type="ECO:0000256" key="6">
    <source>
        <dbReference type="ARBA" id="ARBA00022729"/>
    </source>
</evidence>
<dbReference type="EMBL" id="JASAOG010000035">
    <property type="protein sequence ID" value="KAK0060470.1"/>
    <property type="molecule type" value="Genomic_DNA"/>
</dbReference>
<dbReference type="GO" id="GO:0005886">
    <property type="term" value="C:plasma membrane"/>
    <property type="evidence" value="ECO:0007669"/>
    <property type="project" value="TreeGrafter"/>
</dbReference>
<feature type="transmembrane region" description="Helical" evidence="24">
    <location>
        <begin position="381"/>
        <end position="408"/>
    </location>
</feature>
<dbReference type="GO" id="GO:0046872">
    <property type="term" value="F:metal ion binding"/>
    <property type="evidence" value="ECO:0007669"/>
    <property type="project" value="UniProtKB-KW"/>
</dbReference>
<dbReference type="Proteomes" id="UP001233172">
    <property type="component" value="Unassembled WGS sequence"/>
</dbReference>
<sequence length="762" mass="85689">MRRLSSASSEMMCCLLLVVLAQVSRAAPVDKRQKNKVDIPKAKGAPVVEQPLKNQTVINGSTVVFDCYSSTQQVEYKWVKLRSDPVNRTRDLDGSETILRNWSSPNSSLVINNASHSDEGWYMCIVKNSVGKLYASAHLTVVTTAKNSNRLKWASEMPKNVIVRNRNSLVEFYCGTEFVNGENPNKLYTFLSQISILWMKNGQKVQTNERIKTPGQSLKIEDLELADSGNYTCEVNFQEEKLQWQFFLRVETASPSKPIIQEPLRNKTVEVGSKTSFDCQSQMPKVEYKWIKLNNVNGSWGKGAIHDSDPYVTVLKKWNFTHSSLVLDSVSQDDEGWYICVLRNNIGVNDDGAYLSVVSSLSGVSSSRSTSERLVEPPTNLIIIIVGVVGGSVMLATIIIASAVCLYCRNKKAKTKIYHKAANRLPLLHNGDSPDSTLLKPAFPIDTSYEFPRNRLIVQEKLGQGAFGVVKKAIAYGINQVPTATVAVKTLRDDATYHEQCEFEKEVEVMKTVKRMGNHINIVNFLGCCTLDGPLLVIVEFCKKGNLRDYLLSFRTRPCSLSGWREDAEIYMQGMSPEEAEHAKSMLSQKILLSFSHQIAKGMQFLASNKCIHRDLAARNILVTEDNVLKVADFGLARNGDYYRRKSGGQIPVKWMPPEALHDCKYTVKSDVWSFGIVMWEIFTLGGMPYPSVPHEDLYDLLIQGYRMGKPPLAPDSLYDTMKRCWNHFPADRPDFDILVLILERQLVRVSNGGYLEVLADE</sequence>
<comment type="catalytic activity">
    <reaction evidence="18">
        <text>L-tyrosyl-[protein] + ATP = O-phospho-L-tyrosyl-[protein] + ADP + H(+)</text>
        <dbReference type="Rhea" id="RHEA:10596"/>
        <dbReference type="Rhea" id="RHEA-COMP:10136"/>
        <dbReference type="Rhea" id="RHEA-COMP:20101"/>
        <dbReference type="ChEBI" id="CHEBI:15378"/>
        <dbReference type="ChEBI" id="CHEBI:30616"/>
        <dbReference type="ChEBI" id="CHEBI:46858"/>
        <dbReference type="ChEBI" id="CHEBI:61978"/>
        <dbReference type="ChEBI" id="CHEBI:456216"/>
        <dbReference type="EC" id="2.7.10.1"/>
    </reaction>
</comment>
<keyword evidence="16" id="KW-0325">Glycoprotein</keyword>
<dbReference type="SMART" id="SM00409">
    <property type="entry name" value="IG"/>
    <property type="match status" value="3"/>
</dbReference>
<dbReference type="Gene3D" id="1.10.510.10">
    <property type="entry name" value="Transferase(Phosphotransferase) domain 1"/>
    <property type="match status" value="1"/>
</dbReference>
<evidence type="ECO:0000256" key="1">
    <source>
        <dbReference type="ARBA" id="ARBA00004167"/>
    </source>
</evidence>
<keyword evidence="6 25" id="KW-0732">Signal</keyword>
<evidence type="ECO:0000313" key="29">
    <source>
        <dbReference type="Proteomes" id="UP001233172"/>
    </source>
</evidence>
<feature type="active site" description="Proton acceptor" evidence="19">
    <location>
        <position position="615"/>
    </location>
</feature>
<keyword evidence="13" id="KW-0829">Tyrosine-protein kinase</keyword>
<dbReference type="Pfam" id="PF07679">
    <property type="entry name" value="I-set"/>
    <property type="match status" value="2"/>
</dbReference>
<dbReference type="InterPro" id="IPR017441">
    <property type="entry name" value="Protein_kinase_ATP_BS"/>
</dbReference>
<comment type="subcellular location">
    <subcellularLocation>
        <location evidence="1">Membrane</location>
        <topology evidence="1">Single-pass membrane protein</topology>
    </subcellularLocation>
</comment>
<evidence type="ECO:0000256" key="11">
    <source>
        <dbReference type="ARBA" id="ARBA00022989"/>
    </source>
</evidence>
<keyword evidence="15 28" id="KW-0675">Receptor</keyword>
<dbReference type="GO" id="GO:0043235">
    <property type="term" value="C:receptor complex"/>
    <property type="evidence" value="ECO:0007669"/>
    <property type="project" value="TreeGrafter"/>
</dbReference>
<evidence type="ECO:0000256" key="14">
    <source>
        <dbReference type="ARBA" id="ARBA00023157"/>
    </source>
</evidence>
<reference evidence="28" key="2">
    <citation type="submission" date="2023-04" db="EMBL/GenBank/DDBJ databases">
        <authorList>
            <person name="Bu L."/>
            <person name="Lu L."/>
            <person name="Laidemitt M.R."/>
            <person name="Zhang S.M."/>
            <person name="Mutuku M."/>
            <person name="Mkoji G."/>
            <person name="Steinauer M."/>
            <person name="Loker E.S."/>
        </authorList>
    </citation>
    <scope>NUCLEOTIDE SEQUENCE</scope>
    <source>
        <strain evidence="28">KasaAsao</strain>
        <tissue evidence="28">Whole Snail</tissue>
    </source>
</reference>
<evidence type="ECO:0000259" key="27">
    <source>
        <dbReference type="PROSITE" id="PS50835"/>
    </source>
</evidence>
<keyword evidence="14" id="KW-1015">Disulfide bond</keyword>
<reference evidence="28" key="1">
    <citation type="journal article" date="2023" name="PLoS Negl. Trop. Dis.">
        <title>A genome sequence for Biomphalaria pfeifferi, the major vector snail for the human-infecting parasite Schistosoma mansoni.</title>
        <authorList>
            <person name="Bu L."/>
            <person name="Lu L."/>
            <person name="Laidemitt M.R."/>
            <person name="Zhang S.M."/>
            <person name="Mutuku M."/>
            <person name="Mkoji G."/>
            <person name="Steinauer M."/>
            <person name="Loker E.S."/>
        </authorList>
    </citation>
    <scope>NUCLEOTIDE SEQUENCE</scope>
    <source>
        <strain evidence="28">KasaAsao</strain>
    </source>
</reference>
<proteinExistence type="predicted"/>
<feature type="domain" description="Protein kinase" evidence="26">
    <location>
        <begin position="456"/>
        <end position="748"/>
    </location>
</feature>
<dbReference type="Pfam" id="PF07714">
    <property type="entry name" value="PK_Tyr_Ser-Thr"/>
    <property type="match status" value="1"/>
</dbReference>
<dbReference type="InterPro" id="IPR050122">
    <property type="entry name" value="RTK"/>
</dbReference>
<accession>A0AAD8FDK2</accession>
<comment type="caution">
    <text evidence="28">The sequence shown here is derived from an EMBL/GenBank/DDBJ whole genome shotgun (WGS) entry which is preliminary data.</text>
</comment>
<evidence type="ECO:0000256" key="13">
    <source>
        <dbReference type="ARBA" id="ARBA00023137"/>
    </source>
</evidence>
<feature type="binding site" evidence="20">
    <location>
        <position position="619"/>
    </location>
    <ligand>
        <name>ATP</name>
        <dbReference type="ChEBI" id="CHEBI:30616"/>
    </ligand>
</feature>
<evidence type="ECO:0000256" key="25">
    <source>
        <dbReference type="SAM" id="SignalP"/>
    </source>
</evidence>
<dbReference type="PROSITE" id="PS50835">
    <property type="entry name" value="IG_LIKE"/>
    <property type="match status" value="3"/>
</dbReference>
<dbReference type="AlphaFoldDB" id="A0AAD8FDK2"/>
<dbReference type="InterPro" id="IPR003598">
    <property type="entry name" value="Ig_sub2"/>
</dbReference>
<dbReference type="SMART" id="SM00408">
    <property type="entry name" value="IGc2"/>
    <property type="match status" value="3"/>
</dbReference>
<dbReference type="CDD" id="cd00096">
    <property type="entry name" value="Ig"/>
    <property type="match status" value="1"/>
</dbReference>
<dbReference type="FunFam" id="1.10.510.10:FF:000554">
    <property type="entry name" value="Predicted protein"/>
    <property type="match status" value="1"/>
</dbReference>
<dbReference type="InterPro" id="IPR007110">
    <property type="entry name" value="Ig-like_dom"/>
</dbReference>
<feature type="domain" description="Ig-like" evidence="27">
    <location>
        <begin position="152"/>
        <end position="243"/>
    </location>
</feature>
<dbReference type="EC" id="2.7.10.1" evidence="2"/>
<keyword evidence="3" id="KW-0597">Phosphoprotein</keyword>
<dbReference type="InterPro" id="IPR013783">
    <property type="entry name" value="Ig-like_fold"/>
</dbReference>
<dbReference type="FunFam" id="2.60.40.10:FF:000020">
    <property type="entry name" value="Fibroblast growth factor receptor"/>
    <property type="match status" value="1"/>
</dbReference>
<feature type="binding site" evidence="21">
    <location>
        <position position="633"/>
    </location>
    <ligand>
        <name>Mg(2+)</name>
        <dbReference type="ChEBI" id="CHEBI:18420"/>
    </ligand>
</feature>
<dbReference type="GO" id="GO:0005524">
    <property type="term" value="F:ATP binding"/>
    <property type="evidence" value="ECO:0007669"/>
    <property type="project" value="UniProtKB-UniRule"/>
</dbReference>
<feature type="domain" description="Ig-like" evidence="27">
    <location>
        <begin position="258"/>
        <end position="356"/>
    </location>
</feature>
<evidence type="ECO:0000256" key="12">
    <source>
        <dbReference type="ARBA" id="ARBA00023136"/>
    </source>
</evidence>
<keyword evidence="7" id="KW-0677">Repeat</keyword>
<dbReference type="PIRSF" id="PIRSF000615">
    <property type="entry name" value="TyrPK_CSF1-R"/>
    <property type="match status" value="1"/>
</dbReference>
<dbReference type="SUPFAM" id="SSF48726">
    <property type="entry name" value="Immunoglobulin"/>
    <property type="match status" value="3"/>
</dbReference>
<evidence type="ECO:0000256" key="2">
    <source>
        <dbReference type="ARBA" id="ARBA00011902"/>
    </source>
</evidence>
<feature type="chain" id="PRO_5042197217" description="receptor protein-tyrosine kinase" evidence="25">
    <location>
        <begin position="27"/>
        <end position="762"/>
    </location>
</feature>
<dbReference type="InterPro" id="IPR011009">
    <property type="entry name" value="Kinase-like_dom_sf"/>
</dbReference>
<name>A0AAD8FDK2_BIOPF</name>
<feature type="binding site" evidence="20 23">
    <location>
        <position position="489"/>
    </location>
    <ligand>
        <name>ATP</name>
        <dbReference type="ChEBI" id="CHEBI:30616"/>
    </ligand>
</feature>
<keyword evidence="9" id="KW-0418">Kinase</keyword>
<evidence type="ECO:0000256" key="15">
    <source>
        <dbReference type="ARBA" id="ARBA00023170"/>
    </source>
</evidence>
<dbReference type="PANTHER" id="PTHR24416:SF550">
    <property type="entry name" value="FIBROBLAST GROWTH FACTOR RECEPTOR HOMOLOG 1-RELATED"/>
    <property type="match status" value="1"/>
</dbReference>
<evidence type="ECO:0000256" key="7">
    <source>
        <dbReference type="ARBA" id="ARBA00022737"/>
    </source>
</evidence>
<evidence type="ECO:0000256" key="24">
    <source>
        <dbReference type="SAM" id="Phobius"/>
    </source>
</evidence>
<feature type="binding site" evidence="21">
    <location>
        <position position="620"/>
    </location>
    <ligand>
        <name>Mg(2+)</name>
        <dbReference type="ChEBI" id="CHEBI:18420"/>
    </ligand>
</feature>
<keyword evidence="17" id="KW-0393">Immunoglobulin domain</keyword>
<keyword evidence="12 24" id="KW-0472">Membrane</keyword>
<dbReference type="Gene3D" id="2.60.40.10">
    <property type="entry name" value="Immunoglobulins"/>
    <property type="match status" value="3"/>
</dbReference>
<evidence type="ECO:0000256" key="16">
    <source>
        <dbReference type="ARBA" id="ARBA00023180"/>
    </source>
</evidence>
<evidence type="ECO:0000256" key="19">
    <source>
        <dbReference type="PIRSR" id="PIRSR000615-1"/>
    </source>
</evidence>
<feature type="signal peptide" evidence="25">
    <location>
        <begin position="1"/>
        <end position="26"/>
    </location>
</feature>
<dbReference type="GO" id="GO:0007169">
    <property type="term" value="P:cell surface receptor protein tyrosine kinase signaling pathway"/>
    <property type="evidence" value="ECO:0007669"/>
    <property type="project" value="TreeGrafter"/>
</dbReference>
<dbReference type="InterPro" id="IPR000719">
    <property type="entry name" value="Prot_kinase_dom"/>
</dbReference>
<evidence type="ECO:0000256" key="21">
    <source>
        <dbReference type="PIRSR" id="PIRSR000615-3"/>
    </source>
</evidence>
<dbReference type="InterPro" id="IPR008266">
    <property type="entry name" value="Tyr_kinase_AS"/>
</dbReference>
<evidence type="ECO:0000256" key="4">
    <source>
        <dbReference type="ARBA" id="ARBA00022679"/>
    </source>
</evidence>
<evidence type="ECO:0000256" key="3">
    <source>
        <dbReference type="ARBA" id="ARBA00022553"/>
    </source>
</evidence>
<evidence type="ECO:0000313" key="28">
    <source>
        <dbReference type="EMBL" id="KAK0060470.1"/>
    </source>
</evidence>
<dbReference type="InterPro" id="IPR001245">
    <property type="entry name" value="Ser-Thr/Tyr_kinase_cat_dom"/>
</dbReference>
<dbReference type="InterPro" id="IPR020635">
    <property type="entry name" value="Tyr_kinase_cat_dom"/>
</dbReference>
<dbReference type="GO" id="GO:0004714">
    <property type="term" value="F:transmembrane receptor protein tyrosine kinase activity"/>
    <property type="evidence" value="ECO:0007669"/>
    <property type="project" value="UniProtKB-EC"/>
</dbReference>
<keyword evidence="21" id="KW-0479">Metal-binding</keyword>
<dbReference type="PROSITE" id="PS00107">
    <property type="entry name" value="PROTEIN_KINASE_ATP"/>
    <property type="match status" value="1"/>
</dbReference>
<dbReference type="SMART" id="SM00219">
    <property type="entry name" value="TyrKc"/>
    <property type="match status" value="1"/>
</dbReference>
<evidence type="ECO:0000259" key="26">
    <source>
        <dbReference type="PROSITE" id="PS50011"/>
    </source>
</evidence>
<feature type="site" description="Important for interaction with phosphotyrosine-binding proteins" evidence="22">
    <location>
        <position position="755"/>
    </location>
</feature>
<dbReference type="SUPFAM" id="SSF56112">
    <property type="entry name" value="Protein kinase-like (PK-like)"/>
    <property type="match status" value="1"/>
</dbReference>
<evidence type="ECO:0000256" key="5">
    <source>
        <dbReference type="ARBA" id="ARBA00022692"/>
    </source>
</evidence>
<dbReference type="InterPro" id="IPR013098">
    <property type="entry name" value="Ig_I-set"/>
</dbReference>
<dbReference type="PRINTS" id="PR00109">
    <property type="entry name" value="TYRKINASE"/>
</dbReference>
<dbReference type="Pfam" id="PF13927">
    <property type="entry name" value="Ig_3"/>
    <property type="match status" value="1"/>
</dbReference>
<dbReference type="Gene3D" id="3.30.200.20">
    <property type="entry name" value="Phosphorylase Kinase, domain 1"/>
    <property type="match status" value="1"/>
</dbReference>
<dbReference type="InterPro" id="IPR003599">
    <property type="entry name" value="Ig_sub"/>
</dbReference>
<organism evidence="28 29">
    <name type="scientific">Biomphalaria pfeifferi</name>
    <name type="common">Bloodfluke planorb</name>
    <name type="synonym">Freshwater snail</name>
    <dbReference type="NCBI Taxonomy" id="112525"/>
    <lineage>
        <taxon>Eukaryota</taxon>
        <taxon>Metazoa</taxon>
        <taxon>Spiralia</taxon>
        <taxon>Lophotrochozoa</taxon>
        <taxon>Mollusca</taxon>
        <taxon>Gastropoda</taxon>
        <taxon>Heterobranchia</taxon>
        <taxon>Euthyneura</taxon>
        <taxon>Panpulmonata</taxon>
        <taxon>Hygrophila</taxon>
        <taxon>Lymnaeoidea</taxon>
        <taxon>Planorbidae</taxon>
        <taxon>Biomphalaria</taxon>
    </lineage>
</organism>
<keyword evidence="8 20" id="KW-0547">Nucleotide-binding</keyword>
<dbReference type="PROSITE" id="PS00109">
    <property type="entry name" value="PROTEIN_KINASE_TYR"/>
    <property type="match status" value="1"/>
</dbReference>
<evidence type="ECO:0000256" key="18">
    <source>
        <dbReference type="ARBA" id="ARBA00051243"/>
    </source>
</evidence>
<evidence type="ECO:0000256" key="23">
    <source>
        <dbReference type="PROSITE-ProRule" id="PRU10141"/>
    </source>
</evidence>
<evidence type="ECO:0000256" key="22">
    <source>
        <dbReference type="PIRSR" id="PIRSR000615-4"/>
    </source>
</evidence>
<keyword evidence="10 20" id="KW-0067">ATP-binding</keyword>
<keyword evidence="29" id="KW-1185">Reference proteome</keyword>
<evidence type="ECO:0000256" key="10">
    <source>
        <dbReference type="ARBA" id="ARBA00022840"/>
    </source>
</evidence>